<dbReference type="RefSeq" id="WP_039210760.1">
    <property type="nucleotide sequence ID" value="NZ_JTJZ01000020.1"/>
</dbReference>
<evidence type="ECO:0000313" key="9">
    <source>
        <dbReference type="EMBL" id="KHS51921.1"/>
    </source>
</evidence>
<reference evidence="9 10" key="1">
    <citation type="submission" date="2014-11" db="EMBL/GenBank/DDBJ databases">
        <title>Draft Genome Sequence of Brevibacterium linens AE038-8.</title>
        <authorList>
            <person name="Maizel D."/>
            <person name="Utturkar S.M."/>
            <person name="Brown S.D."/>
            <person name="Ferrero M."/>
            <person name="Rosen B.P."/>
        </authorList>
    </citation>
    <scope>NUCLEOTIDE SEQUENCE [LARGE SCALE GENOMIC DNA]</scope>
    <source>
        <strain evidence="9 10">AE038-8</strain>
    </source>
</reference>
<dbReference type="GO" id="GO:0004350">
    <property type="term" value="F:glutamate-5-semialdehyde dehydrogenase activity"/>
    <property type="evidence" value="ECO:0007669"/>
    <property type="project" value="UniProtKB-UniRule"/>
</dbReference>
<evidence type="ECO:0000256" key="5">
    <source>
        <dbReference type="ARBA" id="ARBA00023002"/>
    </source>
</evidence>
<keyword evidence="3 7" id="KW-0641">Proline biosynthesis</keyword>
<dbReference type="FunFam" id="3.40.309.10:FF:000006">
    <property type="entry name" value="Gamma-glutamyl phosphate reductase"/>
    <property type="match status" value="1"/>
</dbReference>
<dbReference type="NCBIfam" id="TIGR00407">
    <property type="entry name" value="proA"/>
    <property type="match status" value="1"/>
</dbReference>
<evidence type="ECO:0000256" key="4">
    <source>
        <dbReference type="ARBA" id="ARBA00022857"/>
    </source>
</evidence>
<dbReference type="PROSITE" id="PS01223">
    <property type="entry name" value="PROA"/>
    <property type="match status" value="1"/>
</dbReference>
<accession>A0A0B9A8V5</accession>
<comment type="catalytic activity">
    <reaction evidence="6 7">
        <text>L-glutamate 5-semialdehyde + phosphate + NADP(+) = L-glutamyl 5-phosphate + NADPH + H(+)</text>
        <dbReference type="Rhea" id="RHEA:19541"/>
        <dbReference type="ChEBI" id="CHEBI:15378"/>
        <dbReference type="ChEBI" id="CHEBI:43474"/>
        <dbReference type="ChEBI" id="CHEBI:57783"/>
        <dbReference type="ChEBI" id="CHEBI:58066"/>
        <dbReference type="ChEBI" id="CHEBI:58274"/>
        <dbReference type="ChEBI" id="CHEBI:58349"/>
        <dbReference type="EC" id="1.2.1.41"/>
    </reaction>
</comment>
<dbReference type="UniPathway" id="UPA00098">
    <property type="reaction ID" value="UER00360"/>
</dbReference>
<sequence length="429" mass="45277">MTAAAEIHPKTVRGVTRIVRNAKAASSLLATTSTAEKNAALGAIAEALRSNTDRIVKANDADIAAGTENGMSDALLDRLRLDADRIAAIADSVEDVIDLADPVGDVVVGRTLPNGIRLTQNRVPMGVIGAIYEARPNVTVDIAVLALKSGNASVLRGGSAAQNSNTEIISTLRRAVESAGLPADSIGGIDQYGREGAHVLMHARDYVDLLIPRGGADLINMVVQESIVPVIETGVGNVHMFVDSTATVKTAVDLVLNSKTHRPSVCNSLETLLVHEKAAKRVMPKILERLDDAGVIVHADSDVSALAPAGMKVRRVSRRDWAKEYLGLEIAIKLVSGIEEAIEHIRAYSSGHTEVIVTKDLDNADTFVTAIDAAAVGVNVSTRFTDGGELGFGAEVGISTQKLHARGPMGLEQLTTTKWVMMGNGQVRS</sequence>
<evidence type="ECO:0000256" key="7">
    <source>
        <dbReference type="HAMAP-Rule" id="MF_00412"/>
    </source>
</evidence>
<dbReference type="GO" id="GO:0005737">
    <property type="term" value="C:cytoplasm"/>
    <property type="evidence" value="ECO:0007669"/>
    <property type="project" value="UniProtKB-SubCell"/>
</dbReference>
<dbReference type="InterPro" id="IPR012134">
    <property type="entry name" value="Glu-5-SA_DH"/>
</dbReference>
<dbReference type="InterPro" id="IPR016163">
    <property type="entry name" value="Ald_DH_C"/>
</dbReference>
<dbReference type="AlphaFoldDB" id="A0A0B9A8V5"/>
<dbReference type="PIRSF" id="PIRSF000151">
    <property type="entry name" value="GPR"/>
    <property type="match status" value="1"/>
</dbReference>
<dbReference type="PANTHER" id="PTHR11063">
    <property type="entry name" value="GLUTAMATE SEMIALDEHYDE DEHYDROGENASE"/>
    <property type="match status" value="1"/>
</dbReference>
<dbReference type="HAMAP" id="MF_00412">
    <property type="entry name" value="ProA"/>
    <property type="match status" value="1"/>
</dbReference>
<organism evidence="9 10">
    <name type="scientific">Brevibacterium linens</name>
    <dbReference type="NCBI Taxonomy" id="1703"/>
    <lineage>
        <taxon>Bacteria</taxon>
        <taxon>Bacillati</taxon>
        <taxon>Actinomycetota</taxon>
        <taxon>Actinomycetes</taxon>
        <taxon>Micrococcales</taxon>
        <taxon>Brevibacteriaceae</taxon>
        <taxon>Brevibacterium</taxon>
    </lineage>
</organism>
<dbReference type="STRING" id="1703.BLSMQ_1811"/>
<evidence type="ECO:0000259" key="8">
    <source>
        <dbReference type="Pfam" id="PF00171"/>
    </source>
</evidence>
<dbReference type="PATRIC" id="fig|1703.6.peg.2372"/>
<evidence type="ECO:0000256" key="1">
    <source>
        <dbReference type="ARBA" id="ARBA00004985"/>
    </source>
</evidence>
<proteinExistence type="inferred from homology"/>
<evidence type="ECO:0000256" key="2">
    <source>
        <dbReference type="ARBA" id="ARBA00022605"/>
    </source>
</evidence>
<dbReference type="SUPFAM" id="SSF53720">
    <property type="entry name" value="ALDH-like"/>
    <property type="match status" value="1"/>
</dbReference>
<dbReference type="OrthoDB" id="9809970at2"/>
<gene>
    <name evidence="7" type="primary">proA</name>
    <name evidence="9" type="ORF">AE0388_2471</name>
</gene>
<dbReference type="EC" id="1.2.1.41" evidence="7"/>
<dbReference type="GO" id="GO:0050661">
    <property type="term" value="F:NADP binding"/>
    <property type="evidence" value="ECO:0007669"/>
    <property type="project" value="InterPro"/>
</dbReference>
<dbReference type="InterPro" id="IPR015590">
    <property type="entry name" value="Aldehyde_DH_dom"/>
</dbReference>
<dbReference type="NCBIfam" id="NF001221">
    <property type="entry name" value="PRK00197.1"/>
    <property type="match status" value="1"/>
</dbReference>
<dbReference type="GO" id="GO:0055129">
    <property type="term" value="P:L-proline biosynthetic process"/>
    <property type="evidence" value="ECO:0007669"/>
    <property type="project" value="UniProtKB-UniRule"/>
</dbReference>
<keyword evidence="7" id="KW-0963">Cytoplasm</keyword>
<dbReference type="InterPro" id="IPR016162">
    <property type="entry name" value="Ald_DH_N"/>
</dbReference>
<keyword evidence="5 7" id="KW-0560">Oxidoreductase</keyword>
<evidence type="ECO:0000256" key="6">
    <source>
        <dbReference type="ARBA" id="ARBA00049024"/>
    </source>
</evidence>
<feature type="domain" description="Aldehyde dehydrogenase" evidence="8">
    <location>
        <begin position="5"/>
        <end position="297"/>
    </location>
</feature>
<dbReference type="PANTHER" id="PTHR11063:SF8">
    <property type="entry name" value="DELTA-1-PYRROLINE-5-CARBOXYLATE SYNTHASE"/>
    <property type="match status" value="1"/>
</dbReference>
<dbReference type="InterPro" id="IPR000965">
    <property type="entry name" value="GPR_dom"/>
</dbReference>
<dbReference type="Gene3D" id="3.40.605.10">
    <property type="entry name" value="Aldehyde Dehydrogenase, Chain A, domain 1"/>
    <property type="match status" value="1"/>
</dbReference>
<comment type="caution">
    <text evidence="9">The sequence shown here is derived from an EMBL/GenBank/DDBJ whole genome shotgun (WGS) entry which is preliminary data.</text>
</comment>
<protein>
    <recommendedName>
        <fullName evidence="7">Gamma-glutamyl phosphate reductase</fullName>
        <shortName evidence="7">GPR</shortName>
        <ecNumber evidence="7">1.2.1.41</ecNumber>
    </recommendedName>
    <alternativeName>
        <fullName evidence="7">Glutamate-5-semialdehyde dehydrogenase</fullName>
    </alternativeName>
    <alternativeName>
        <fullName evidence="7">Glutamyl-gamma-semialdehyde dehydrogenase</fullName>
        <shortName evidence="7">GSA dehydrogenase</shortName>
    </alternativeName>
</protein>
<evidence type="ECO:0000313" key="10">
    <source>
        <dbReference type="Proteomes" id="UP000031488"/>
    </source>
</evidence>
<comment type="similarity">
    <text evidence="7">Belongs to the gamma-glutamyl phosphate reductase family.</text>
</comment>
<dbReference type="CDD" id="cd07079">
    <property type="entry name" value="ALDH_F18-19_ProA-GPR"/>
    <property type="match status" value="1"/>
</dbReference>
<evidence type="ECO:0000256" key="3">
    <source>
        <dbReference type="ARBA" id="ARBA00022650"/>
    </source>
</evidence>
<dbReference type="InterPro" id="IPR020593">
    <property type="entry name" value="G-glutamylP_reductase_CS"/>
</dbReference>
<comment type="function">
    <text evidence="7">Catalyzes the NADPH-dependent reduction of L-glutamate 5-phosphate into L-glutamate 5-semialdehyde and phosphate. The product spontaneously undergoes cyclization to form 1-pyrroline-5-carboxylate.</text>
</comment>
<dbReference type="Proteomes" id="UP000031488">
    <property type="component" value="Unassembled WGS sequence"/>
</dbReference>
<name>A0A0B9A8V5_BRELN</name>
<keyword evidence="10" id="KW-1185">Reference proteome</keyword>
<keyword evidence="4 7" id="KW-0521">NADP</keyword>
<dbReference type="Gene3D" id="3.40.309.10">
    <property type="entry name" value="Aldehyde Dehydrogenase, Chain A, domain 2"/>
    <property type="match status" value="1"/>
</dbReference>
<dbReference type="EMBL" id="JTJZ01000020">
    <property type="protein sequence ID" value="KHS51921.1"/>
    <property type="molecule type" value="Genomic_DNA"/>
</dbReference>
<dbReference type="InterPro" id="IPR016161">
    <property type="entry name" value="Ald_DH/histidinol_DH"/>
</dbReference>
<keyword evidence="2 7" id="KW-0028">Amino-acid biosynthesis</keyword>
<comment type="subcellular location">
    <subcellularLocation>
        <location evidence="7">Cytoplasm</location>
    </subcellularLocation>
</comment>
<comment type="pathway">
    <text evidence="1 7">Amino-acid biosynthesis; L-proline biosynthesis; L-glutamate 5-semialdehyde from L-glutamate: step 2/2.</text>
</comment>
<dbReference type="Pfam" id="PF00171">
    <property type="entry name" value="Aldedh"/>
    <property type="match status" value="1"/>
</dbReference>